<dbReference type="Gene3D" id="3.60.10.10">
    <property type="entry name" value="Endonuclease/exonuclease/phosphatase"/>
    <property type="match status" value="1"/>
</dbReference>
<evidence type="ECO:0000313" key="2">
    <source>
        <dbReference type="Proteomes" id="UP000287188"/>
    </source>
</evidence>
<protein>
    <recommendedName>
        <fullName evidence="3">Endonuclease/exonuclease/phosphatase domain-containing protein</fullName>
    </recommendedName>
</protein>
<dbReference type="Proteomes" id="UP000287188">
    <property type="component" value="Unassembled WGS sequence"/>
</dbReference>
<gene>
    <name evidence="1" type="ORF">KDK_16500</name>
</gene>
<evidence type="ECO:0008006" key="3">
    <source>
        <dbReference type="Google" id="ProtNLM"/>
    </source>
</evidence>
<sequence>MTRIVSYNILAGGYSLRENGAKRTEQLLKIIRAGRPDIVGLPEAINPHKFAGPTVVEEMAEALGMQLIKGGETGSSRDYQTALMTSLPVISVKNHARPGVLARPY</sequence>
<dbReference type="SUPFAM" id="SSF56219">
    <property type="entry name" value="DNase I-like"/>
    <property type="match status" value="1"/>
</dbReference>
<dbReference type="RefSeq" id="WP_126549472.1">
    <property type="nucleotide sequence ID" value="NZ_BIFS01000001.1"/>
</dbReference>
<dbReference type="AlphaFoldDB" id="A0A402AFF3"/>
<keyword evidence="2" id="KW-1185">Reference proteome</keyword>
<organism evidence="1 2">
    <name type="scientific">Dictyobacter kobayashii</name>
    <dbReference type="NCBI Taxonomy" id="2014872"/>
    <lineage>
        <taxon>Bacteria</taxon>
        <taxon>Bacillati</taxon>
        <taxon>Chloroflexota</taxon>
        <taxon>Ktedonobacteria</taxon>
        <taxon>Ktedonobacterales</taxon>
        <taxon>Dictyobacteraceae</taxon>
        <taxon>Dictyobacter</taxon>
    </lineage>
</organism>
<accession>A0A402AFF3</accession>
<dbReference type="InterPro" id="IPR036691">
    <property type="entry name" value="Endo/exonu/phosph_ase_sf"/>
</dbReference>
<reference evidence="2" key="1">
    <citation type="submission" date="2018-12" db="EMBL/GenBank/DDBJ databases">
        <title>Tengunoibacter tsumagoiensis gen. nov., sp. nov., Dictyobacter kobayashii sp. nov., D. alpinus sp. nov., and D. joshuensis sp. nov. and description of Dictyobacteraceae fam. nov. within the order Ktedonobacterales isolated from Tengu-no-mugimeshi.</title>
        <authorList>
            <person name="Wang C.M."/>
            <person name="Zheng Y."/>
            <person name="Sakai Y."/>
            <person name="Toyoda A."/>
            <person name="Minakuchi Y."/>
            <person name="Abe K."/>
            <person name="Yokota A."/>
            <person name="Yabe S."/>
        </authorList>
    </citation>
    <scope>NUCLEOTIDE SEQUENCE [LARGE SCALE GENOMIC DNA]</scope>
    <source>
        <strain evidence="2">Uno11</strain>
    </source>
</reference>
<evidence type="ECO:0000313" key="1">
    <source>
        <dbReference type="EMBL" id="GCE17850.1"/>
    </source>
</evidence>
<name>A0A402AFF3_9CHLR</name>
<dbReference type="EMBL" id="BIFS01000001">
    <property type="protein sequence ID" value="GCE17850.1"/>
    <property type="molecule type" value="Genomic_DNA"/>
</dbReference>
<comment type="caution">
    <text evidence="1">The sequence shown here is derived from an EMBL/GenBank/DDBJ whole genome shotgun (WGS) entry which is preliminary data.</text>
</comment>
<proteinExistence type="predicted"/>